<dbReference type="InterPro" id="IPR027417">
    <property type="entry name" value="P-loop_NTPase"/>
</dbReference>
<keyword evidence="8" id="KW-1185">Reference proteome</keyword>
<dbReference type="PANTHER" id="PTHR32120">
    <property type="entry name" value="SMALL RIBOSOMAL SUBUNIT BIOGENESIS GTPASE RSGA"/>
    <property type="match status" value="1"/>
</dbReference>
<dbReference type="InterPro" id="IPR030378">
    <property type="entry name" value="G_CP_dom"/>
</dbReference>
<feature type="region of interest" description="Disordered" evidence="4">
    <location>
        <begin position="238"/>
        <end position="277"/>
    </location>
</feature>
<evidence type="ECO:0000313" key="7">
    <source>
        <dbReference type="EMBL" id="RWU82039.1"/>
    </source>
</evidence>
<keyword evidence="2 3" id="KW-0342">GTP-binding</keyword>
<dbReference type="GO" id="GO:0005737">
    <property type="term" value="C:cytoplasm"/>
    <property type="evidence" value="ECO:0007669"/>
    <property type="project" value="UniProtKB-SubCell"/>
</dbReference>
<evidence type="ECO:0000259" key="6">
    <source>
        <dbReference type="PROSITE" id="PS51721"/>
    </source>
</evidence>
<gene>
    <name evidence="3 7" type="primary">rsgA</name>
    <name evidence="7" type="ORF">CWN80_12345</name>
</gene>
<comment type="caution">
    <text evidence="3">Lacks conserved residue(s) required for the propagation of feature annotation.</text>
</comment>
<dbReference type="InterPro" id="IPR004881">
    <property type="entry name" value="Ribosome_biogen_GTPase_RsgA"/>
</dbReference>
<evidence type="ECO:0000256" key="3">
    <source>
        <dbReference type="HAMAP-Rule" id="MF_01820"/>
    </source>
</evidence>
<protein>
    <recommendedName>
        <fullName evidence="3">Small ribosomal subunit biogenesis GTPase RsgA</fullName>
        <ecNumber evidence="3">3.6.1.-</ecNumber>
    </recommendedName>
</protein>
<feature type="binding site" evidence="3">
    <location>
        <begin position="214"/>
        <end position="222"/>
    </location>
    <ligand>
        <name>GTP</name>
        <dbReference type="ChEBI" id="CHEBI:37565"/>
    </ligand>
</feature>
<keyword evidence="3" id="KW-0694">RNA-binding</keyword>
<feature type="compositionally biased region" description="Basic and acidic residues" evidence="4">
    <location>
        <begin position="264"/>
        <end position="277"/>
    </location>
</feature>
<dbReference type="CDD" id="cd01854">
    <property type="entry name" value="YjeQ_EngC"/>
    <property type="match status" value="1"/>
</dbReference>
<dbReference type="PANTHER" id="PTHR32120:SF11">
    <property type="entry name" value="SMALL RIBOSOMAL SUBUNIT BIOGENESIS GTPASE RSGA 1, MITOCHONDRIAL-RELATED"/>
    <property type="match status" value="1"/>
</dbReference>
<dbReference type="Proteomes" id="UP000288711">
    <property type="component" value="Unassembled WGS sequence"/>
</dbReference>
<feature type="binding site" evidence="3">
    <location>
        <begin position="164"/>
        <end position="167"/>
    </location>
    <ligand>
        <name>GTP</name>
        <dbReference type="ChEBI" id="CHEBI:37565"/>
    </ligand>
</feature>
<comment type="similarity">
    <text evidence="3">Belongs to the TRAFAC class YlqF/YawG GTPase family. RsgA subfamily.</text>
</comment>
<evidence type="ECO:0000256" key="4">
    <source>
        <dbReference type="SAM" id="MobiDB-lite"/>
    </source>
</evidence>
<feature type="region of interest" description="Disordered" evidence="4">
    <location>
        <begin position="1"/>
        <end position="34"/>
    </location>
</feature>
<comment type="caution">
    <text evidence="7">The sequence shown here is derived from an EMBL/GenBank/DDBJ whole genome shotgun (WGS) entry which is preliminary data.</text>
</comment>
<evidence type="ECO:0000256" key="2">
    <source>
        <dbReference type="ARBA" id="ARBA00023134"/>
    </source>
</evidence>
<proteinExistence type="inferred from homology"/>
<comment type="function">
    <text evidence="3">One of several proteins that assist in the late maturation steps of the functional core of the 30S ribosomal subunit. Helps release RbfA from mature subunits. May play a role in the assembly of ribosomal proteins into the subunit. Circularly permuted GTPase that catalyzes slow GTP hydrolysis, GTPase activity is stimulated by the 30S ribosomal subunit.</text>
</comment>
<feature type="compositionally biased region" description="Basic and acidic residues" evidence="4">
    <location>
        <begin position="25"/>
        <end position="34"/>
    </location>
</feature>
<evidence type="ECO:0000313" key="8">
    <source>
        <dbReference type="Proteomes" id="UP000288711"/>
    </source>
</evidence>
<feature type="compositionally biased region" description="Basic and acidic residues" evidence="4">
    <location>
        <begin position="1"/>
        <end position="15"/>
    </location>
</feature>
<dbReference type="Gene3D" id="3.40.50.300">
    <property type="entry name" value="P-loop containing nucleotide triphosphate hydrolases"/>
    <property type="match status" value="1"/>
</dbReference>
<comment type="subunit">
    <text evidence="3">Monomer. Associates with 30S ribosomal subunit, binds 16S rRNA.</text>
</comment>
<keyword evidence="3" id="KW-0699">rRNA-binding</keyword>
<reference evidence="7 8" key="1">
    <citation type="journal article" date="2009" name="Int. J. Syst. Evol. Microbiol.">
        <title>Janibacter hoylei sp. nov., Bacillus isronensis sp. nov. and Bacillus aryabhattai sp. nov., isolated from cryotubes used for collecting air from the upper atmosphere.</title>
        <authorList>
            <person name="Shivaji S."/>
            <person name="Chaturvedi P."/>
            <person name="Begum Z."/>
            <person name="Pindi P.K."/>
            <person name="Manorama R."/>
            <person name="Padmanaban D.A."/>
            <person name="Shouche Y.S."/>
            <person name="Pawar S."/>
            <person name="Vaishampayan P."/>
            <person name="Dutt C.B."/>
            <person name="Datta G.N."/>
            <person name="Manchanda R.K."/>
            <person name="Rao U.R."/>
            <person name="Bhargava P.M."/>
            <person name="Narlikar J.V."/>
        </authorList>
    </citation>
    <scope>NUCLEOTIDE SEQUENCE [LARGE SCALE GENOMIC DNA]</scope>
    <source>
        <strain evidence="7 8">PVAS-1</strain>
    </source>
</reference>
<dbReference type="SUPFAM" id="SSF52540">
    <property type="entry name" value="P-loop containing nucleoside triphosphate hydrolases"/>
    <property type="match status" value="1"/>
</dbReference>
<dbReference type="GO" id="GO:0042274">
    <property type="term" value="P:ribosomal small subunit biogenesis"/>
    <property type="evidence" value="ECO:0007669"/>
    <property type="project" value="UniProtKB-UniRule"/>
</dbReference>
<keyword evidence="3" id="KW-0690">Ribosome biogenesis</keyword>
<dbReference type="PROSITE" id="PS51721">
    <property type="entry name" value="G_CP"/>
    <property type="match status" value="1"/>
</dbReference>
<dbReference type="EMBL" id="PIPF01000012">
    <property type="protein sequence ID" value="RWU82039.1"/>
    <property type="molecule type" value="Genomic_DNA"/>
</dbReference>
<dbReference type="HAMAP" id="MF_01820">
    <property type="entry name" value="GTPase_RsgA"/>
    <property type="match status" value="1"/>
</dbReference>
<accession>A0A444B0X8</accession>
<feature type="domain" description="CP-type G" evidence="6">
    <location>
        <begin position="115"/>
        <end position="306"/>
    </location>
</feature>
<sequence length="378" mass="40714">MARSARSWDESDVRVRPNRRGSRPRTKERPKHEDAIVGRVTAVDRGRWTTLVPAGEGLPERIVIAMRARELGRSPVVVGDRVAMVGDTSGRPDTLARIVRIEERATVLRRTADDTDPVERVIVANADQLVVVAALADPEPRPRLIDRCLVAAYDAGMDPLLVLTKADLASAEDFLAQYAPLDVPHVVTSVLTEGSEGLAELRGRLAGRTSVLVGHSGVGKSTLVNALCPDADRATGHVNDVTGRGRHTSTSALGLRLPPLPAHLPREMRTPDPSDAHLPREMRTTEAEMDPDAAGWIIDTPGIRSFGLAHVEPDRIIGHFPELAEGADRGCPRGCSHDEPDCALDAWVAAGHAGPGGELRLDSLRRLLRARSGEEAQG</sequence>
<dbReference type="GO" id="GO:0019843">
    <property type="term" value="F:rRNA binding"/>
    <property type="evidence" value="ECO:0007669"/>
    <property type="project" value="UniProtKB-KW"/>
</dbReference>
<dbReference type="AlphaFoldDB" id="A0A444B0X8"/>
<comment type="subcellular location">
    <subcellularLocation>
        <location evidence="3">Cytoplasm</location>
    </subcellularLocation>
</comment>
<organism evidence="7 8">
    <name type="scientific">Janibacter hoylei PVAS-1</name>
    <dbReference type="NCBI Taxonomy" id="1210046"/>
    <lineage>
        <taxon>Bacteria</taxon>
        <taxon>Bacillati</taxon>
        <taxon>Actinomycetota</taxon>
        <taxon>Actinomycetes</taxon>
        <taxon>Micrococcales</taxon>
        <taxon>Intrasporangiaceae</taxon>
        <taxon>Janibacter</taxon>
    </lineage>
</organism>
<dbReference type="RefSeq" id="WP_128277374.1">
    <property type="nucleotide sequence ID" value="NZ_PIPF01000012.1"/>
</dbReference>
<dbReference type="Pfam" id="PF03193">
    <property type="entry name" value="RsgA_GTPase"/>
    <property type="match status" value="1"/>
</dbReference>
<evidence type="ECO:0000256" key="1">
    <source>
        <dbReference type="ARBA" id="ARBA00022741"/>
    </source>
</evidence>
<dbReference type="NCBIfam" id="TIGR00157">
    <property type="entry name" value="ribosome small subunit-dependent GTPase A"/>
    <property type="match status" value="1"/>
</dbReference>
<keyword evidence="3" id="KW-0378">Hydrolase</keyword>
<dbReference type="InterPro" id="IPR010914">
    <property type="entry name" value="RsgA_GTPase_dom"/>
</dbReference>
<dbReference type="PROSITE" id="PS50936">
    <property type="entry name" value="ENGC_GTPASE"/>
    <property type="match status" value="1"/>
</dbReference>
<feature type="domain" description="EngC GTPase" evidence="5">
    <location>
        <begin position="124"/>
        <end position="274"/>
    </location>
</feature>
<keyword evidence="1 3" id="KW-0547">Nucleotide-binding</keyword>
<name>A0A444B0X8_9MICO</name>
<keyword evidence="3" id="KW-0963">Cytoplasm</keyword>
<dbReference type="GO" id="GO:0005525">
    <property type="term" value="F:GTP binding"/>
    <property type="evidence" value="ECO:0007669"/>
    <property type="project" value="UniProtKB-UniRule"/>
</dbReference>
<dbReference type="EC" id="3.6.1.-" evidence="3"/>
<evidence type="ECO:0000259" key="5">
    <source>
        <dbReference type="PROSITE" id="PS50936"/>
    </source>
</evidence>
<dbReference type="GO" id="GO:0003924">
    <property type="term" value="F:GTPase activity"/>
    <property type="evidence" value="ECO:0007669"/>
    <property type="project" value="UniProtKB-UniRule"/>
</dbReference>